<dbReference type="EMBL" id="GBXM01073762">
    <property type="protein sequence ID" value="JAH34815.1"/>
    <property type="molecule type" value="Transcribed_RNA"/>
</dbReference>
<sequence>MGVFSRLGVRISSSIYRPLLVNQARVDCMLKLHIL</sequence>
<reference evidence="1" key="2">
    <citation type="journal article" date="2015" name="Fish Shellfish Immunol.">
        <title>Early steps in the European eel (Anguilla anguilla)-Vibrio vulnificus interaction in the gills: Role of the RtxA13 toxin.</title>
        <authorList>
            <person name="Callol A."/>
            <person name="Pajuelo D."/>
            <person name="Ebbesson L."/>
            <person name="Teles M."/>
            <person name="MacKenzie S."/>
            <person name="Amaro C."/>
        </authorList>
    </citation>
    <scope>NUCLEOTIDE SEQUENCE</scope>
</reference>
<reference evidence="1" key="1">
    <citation type="submission" date="2014-11" db="EMBL/GenBank/DDBJ databases">
        <authorList>
            <person name="Amaro Gonzalez C."/>
        </authorList>
    </citation>
    <scope>NUCLEOTIDE SEQUENCE</scope>
</reference>
<proteinExistence type="predicted"/>
<evidence type="ECO:0000313" key="1">
    <source>
        <dbReference type="EMBL" id="JAH34815.1"/>
    </source>
</evidence>
<protein>
    <submittedName>
        <fullName evidence="1">Uncharacterized protein</fullName>
    </submittedName>
</protein>
<organism evidence="1">
    <name type="scientific">Anguilla anguilla</name>
    <name type="common">European freshwater eel</name>
    <name type="synonym">Muraena anguilla</name>
    <dbReference type="NCBI Taxonomy" id="7936"/>
    <lineage>
        <taxon>Eukaryota</taxon>
        <taxon>Metazoa</taxon>
        <taxon>Chordata</taxon>
        <taxon>Craniata</taxon>
        <taxon>Vertebrata</taxon>
        <taxon>Euteleostomi</taxon>
        <taxon>Actinopterygii</taxon>
        <taxon>Neopterygii</taxon>
        <taxon>Teleostei</taxon>
        <taxon>Anguilliformes</taxon>
        <taxon>Anguillidae</taxon>
        <taxon>Anguilla</taxon>
    </lineage>
</organism>
<name>A0A0E9S2E3_ANGAN</name>
<accession>A0A0E9S2E3</accession>
<dbReference type="AlphaFoldDB" id="A0A0E9S2E3"/>